<dbReference type="OrthoDB" id="421038at2759"/>
<dbReference type="InterPro" id="IPR012946">
    <property type="entry name" value="X8"/>
</dbReference>
<dbReference type="FunFam" id="3.20.20.80:FF:000038">
    <property type="entry name" value="1,3-beta-glucanosyltransferase"/>
    <property type="match status" value="1"/>
</dbReference>
<keyword evidence="9" id="KW-0808">Transferase</keyword>
<evidence type="ECO:0000259" key="12">
    <source>
        <dbReference type="SMART" id="SM00768"/>
    </source>
</evidence>
<evidence type="ECO:0000256" key="3">
    <source>
        <dbReference type="ARBA" id="ARBA00022622"/>
    </source>
</evidence>
<dbReference type="GO" id="GO:0071970">
    <property type="term" value="P:fungal-type cell wall (1-&gt;3)-beta-D-glucan biosynthetic process"/>
    <property type="evidence" value="ECO:0007669"/>
    <property type="project" value="TreeGrafter"/>
</dbReference>
<keyword evidence="5 9" id="KW-0472">Membrane</keyword>
<keyword evidence="6" id="KW-1015">Disulfide bond</keyword>
<evidence type="ECO:0000256" key="11">
    <source>
        <dbReference type="SAM" id="Phobius"/>
    </source>
</evidence>
<dbReference type="PANTHER" id="PTHR31468">
    <property type="entry name" value="1,3-BETA-GLUCANOSYLTRANSFERASE GAS1"/>
    <property type="match status" value="1"/>
</dbReference>
<dbReference type="SMART" id="SM00768">
    <property type="entry name" value="X8"/>
    <property type="match status" value="1"/>
</dbReference>
<feature type="transmembrane region" description="Helical" evidence="11">
    <location>
        <begin position="536"/>
        <end position="554"/>
    </location>
</feature>
<dbReference type="Proteomes" id="UP000799778">
    <property type="component" value="Unassembled WGS sequence"/>
</dbReference>
<evidence type="ECO:0000313" key="14">
    <source>
        <dbReference type="Proteomes" id="UP000799778"/>
    </source>
</evidence>
<evidence type="ECO:0000256" key="7">
    <source>
        <dbReference type="ARBA" id="ARBA00023180"/>
    </source>
</evidence>
<dbReference type="EC" id="2.4.1.-" evidence="9"/>
<proteinExistence type="inferred from homology"/>
<dbReference type="AlphaFoldDB" id="A0A6A5YC26"/>
<organism evidence="13 14">
    <name type="scientific">Aaosphaeria arxii CBS 175.79</name>
    <dbReference type="NCBI Taxonomy" id="1450172"/>
    <lineage>
        <taxon>Eukaryota</taxon>
        <taxon>Fungi</taxon>
        <taxon>Dikarya</taxon>
        <taxon>Ascomycota</taxon>
        <taxon>Pezizomycotina</taxon>
        <taxon>Dothideomycetes</taxon>
        <taxon>Pleosporomycetidae</taxon>
        <taxon>Pleosporales</taxon>
        <taxon>Pleosporales incertae sedis</taxon>
        <taxon>Aaosphaeria</taxon>
    </lineage>
</organism>
<gene>
    <name evidence="13" type="ORF">BU24DRAFT_405125</name>
</gene>
<evidence type="ECO:0000313" key="13">
    <source>
        <dbReference type="EMBL" id="KAF2022240.1"/>
    </source>
</evidence>
<dbReference type="InterPro" id="IPR004886">
    <property type="entry name" value="Glucanosyltransferase"/>
</dbReference>
<dbReference type="Pfam" id="PF03198">
    <property type="entry name" value="Glyco_hydro_72"/>
    <property type="match status" value="1"/>
</dbReference>
<dbReference type="Gene3D" id="3.20.20.80">
    <property type="entry name" value="Glycosidases"/>
    <property type="match status" value="1"/>
</dbReference>
<evidence type="ECO:0000256" key="9">
    <source>
        <dbReference type="RuleBase" id="RU361209"/>
    </source>
</evidence>
<sequence length="555" mass="59380">MRAGPLPFFGAAITALSGVSAQSYNTIPEIEIYGQKFFFANGSQLSDRRLTSRSLMRGVAYQENYSPNGTASTNTKYTDPLADADKCKRDIPYLQQIYTNLIRVYAIDPSQNHDDCMTQLADAGIYVIADLGEPGTSIESNDPMWDVTLYRRYTSVVDTLQKYKNVVGFFAGNENVSAGNQTAAAAFVKAAVRDVKGYISSQNYRKTLGVGYATADVPTRNELAHYFACQPGDLGNQTAIDFWGYNVYSWCGDSTYQQSSYGERVNFFKDYPVPVFFAEYGCNENLPGGPTSRPFTEVEVLYGNMTDVFSGGIVYEYFMGENEFGLVSIDGSNVSPYPDFTSLKSQLATISPTTTAKSDYKPSNSAPACPSVGSSWEAKATPLPPSVNPQLCSCMVQNLQCNIKSNDAEGYGAVFDYICGQKEELCSGIAHNATTGSYGAISGCDPKDQLAWVANQWFLSNNKQARACDFSGMATTQAATVASGCQSVLDAVGTAGTGTVASPTGKGTEGATAATSSSKGAAPGLSSPAFFEHGHLIFGAYVSVAVISLVGMFAL</sequence>
<dbReference type="GO" id="GO:0042124">
    <property type="term" value="F:1,3-beta-glucanosyltransferase activity"/>
    <property type="evidence" value="ECO:0007669"/>
    <property type="project" value="TreeGrafter"/>
</dbReference>
<protein>
    <recommendedName>
        <fullName evidence="9">1,3-beta-glucanosyltransferase</fullName>
        <ecNumber evidence="9">2.4.1.-</ecNumber>
    </recommendedName>
</protein>
<dbReference type="GO" id="GO:0031505">
    <property type="term" value="P:fungal-type cell wall organization"/>
    <property type="evidence" value="ECO:0007669"/>
    <property type="project" value="TreeGrafter"/>
</dbReference>
<dbReference type="Gene3D" id="1.20.58.1040">
    <property type="match status" value="1"/>
</dbReference>
<dbReference type="GO" id="GO:0005886">
    <property type="term" value="C:plasma membrane"/>
    <property type="evidence" value="ECO:0007669"/>
    <property type="project" value="UniProtKB-SubCell"/>
</dbReference>
<keyword evidence="8 9" id="KW-0449">Lipoprotein</keyword>
<dbReference type="EMBL" id="ML978066">
    <property type="protein sequence ID" value="KAF2022240.1"/>
    <property type="molecule type" value="Genomic_DNA"/>
</dbReference>
<reference evidence="13" key="1">
    <citation type="journal article" date="2020" name="Stud. Mycol.">
        <title>101 Dothideomycetes genomes: a test case for predicting lifestyles and emergence of pathogens.</title>
        <authorList>
            <person name="Haridas S."/>
            <person name="Albert R."/>
            <person name="Binder M."/>
            <person name="Bloem J."/>
            <person name="Labutti K."/>
            <person name="Salamov A."/>
            <person name="Andreopoulos B."/>
            <person name="Baker S."/>
            <person name="Barry K."/>
            <person name="Bills G."/>
            <person name="Bluhm B."/>
            <person name="Cannon C."/>
            <person name="Castanera R."/>
            <person name="Culley D."/>
            <person name="Daum C."/>
            <person name="Ezra D."/>
            <person name="Gonzalez J."/>
            <person name="Henrissat B."/>
            <person name="Kuo A."/>
            <person name="Liang C."/>
            <person name="Lipzen A."/>
            <person name="Lutzoni F."/>
            <person name="Magnuson J."/>
            <person name="Mondo S."/>
            <person name="Nolan M."/>
            <person name="Ohm R."/>
            <person name="Pangilinan J."/>
            <person name="Park H.-J."/>
            <person name="Ramirez L."/>
            <person name="Alfaro M."/>
            <person name="Sun H."/>
            <person name="Tritt A."/>
            <person name="Yoshinaga Y."/>
            <person name="Zwiers L.-H."/>
            <person name="Turgeon B."/>
            <person name="Goodwin S."/>
            <person name="Spatafora J."/>
            <person name="Crous P."/>
            <person name="Grigoriev I."/>
        </authorList>
    </citation>
    <scope>NUCLEOTIDE SEQUENCE</scope>
    <source>
        <strain evidence="13">CBS 175.79</strain>
    </source>
</reference>
<evidence type="ECO:0000256" key="10">
    <source>
        <dbReference type="SAM" id="MobiDB-lite"/>
    </source>
</evidence>
<dbReference type="Pfam" id="PF07983">
    <property type="entry name" value="X8"/>
    <property type="match status" value="1"/>
</dbReference>
<keyword evidence="11" id="KW-0812">Transmembrane</keyword>
<evidence type="ECO:0000256" key="5">
    <source>
        <dbReference type="ARBA" id="ARBA00023136"/>
    </source>
</evidence>
<keyword evidence="14" id="KW-1185">Reference proteome</keyword>
<keyword evidence="4 9" id="KW-0732">Signal</keyword>
<evidence type="ECO:0000256" key="2">
    <source>
        <dbReference type="ARBA" id="ARBA00007528"/>
    </source>
</evidence>
<feature type="region of interest" description="Disordered" evidence="10">
    <location>
        <begin position="499"/>
        <end position="519"/>
    </location>
</feature>
<dbReference type="PANTHER" id="PTHR31468:SF2">
    <property type="entry name" value="1,3-BETA-GLUCANOSYLTRANSFERASE GAS1"/>
    <property type="match status" value="1"/>
</dbReference>
<evidence type="ECO:0000256" key="8">
    <source>
        <dbReference type="ARBA" id="ARBA00023288"/>
    </source>
</evidence>
<keyword evidence="7" id="KW-0325">Glycoprotein</keyword>
<comment type="function">
    <text evidence="9">Splits internally a 1,3-beta-glucan molecule and transfers the newly generated reducing end (the donor) to the non-reducing end of another 1,3-beta-glucan molecule (the acceptor) forming a 1,3-beta linkage, resulting in the elongation of 1,3-beta-glucan chains in the cell wall.</text>
</comment>
<keyword evidence="3 9" id="KW-0336">GPI-anchor</keyword>
<feature type="chain" id="PRO_5025710324" description="1,3-beta-glucanosyltransferase" evidence="9">
    <location>
        <begin position="22"/>
        <end position="555"/>
    </location>
</feature>
<evidence type="ECO:0000256" key="4">
    <source>
        <dbReference type="ARBA" id="ARBA00022729"/>
    </source>
</evidence>
<dbReference type="SUPFAM" id="SSF51445">
    <property type="entry name" value="(Trans)glycosidases"/>
    <property type="match status" value="1"/>
</dbReference>
<feature type="compositionally biased region" description="Low complexity" evidence="10">
    <location>
        <begin position="503"/>
        <end position="519"/>
    </location>
</feature>
<feature type="domain" description="X8" evidence="12">
    <location>
        <begin position="399"/>
        <end position="487"/>
    </location>
</feature>
<comment type="subcellular location">
    <subcellularLocation>
        <location evidence="1 9">Cell membrane</location>
        <topology evidence="1 9">Lipid-anchor</topology>
        <topology evidence="1 9">GPI-anchor</topology>
    </subcellularLocation>
</comment>
<dbReference type="GeneID" id="54283081"/>
<dbReference type="RefSeq" id="XP_033390579.1">
    <property type="nucleotide sequence ID" value="XM_033525684.1"/>
</dbReference>
<comment type="similarity">
    <text evidence="2 9">Belongs to the glycosyl hydrolase 72 family.</text>
</comment>
<feature type="signal peptide" evidence="9">
    <location>
        <begin position="1"/>
        <end position="21"/>
    </location>
</feature>
<dbReference type="InterPro" id="IPR017853">
    <property type="entry name" value="GH"/>
</dbReference>
<evidence type="ECO:0000256" key="1">
    <source>
        <dbReference type="ARBA" id="ARBA00004609"/>
    </source>
</evidence>
<name>A0A6A5YC26_9PLEO</name>
<accession>A0A6A5YC26</accession>
<keyword evidence="11" id="KW-1133">Transmembrane helix</keyword>
<evidence type="ECO:0000256" key="6">
    <source>
        <dbReference type="ARBA" id="ARBA00023157"/>
    </source>
</evidence>
<dbReference type="GO" id="GO:0098552">
    <property type="term" value="C:side of membrane"/>
    <property type="evidence" value="ECO:0007669"/>
    <property type="project" value="UniProtKB-KW"/>
</dbReference>